<dbReference type="Pfam" id="PF13439">
    <property type="entry name" value="Glyco_transf_4"/>
    <property type="match status" value="1"/>
</dbReference>
<dbReference type="InterPro" id="IPR050194">
    <property type="entry name" value="Glycosyltransferase_grp1"/>
</dbReference>
<feature type="domain" description="Glycosyltransferase subfamily 4-like N-terminal" evidence="2">
    <location>
        <begin position="14"/>
        <end position="182"/>
    </location>
</feature>
<evidence type="ECO:0000259" key="2">
    <source>
        <dbReference type="Pfam" id="PF13439"/>
    </source>
</evidence>
<dbReference type="Proteomes" id="UP001597451">
    <property type="component" value="Unassembled WGS sequence"/>
</dbReference>
<dbReference type="SUPFAM" id="SSF53756">
    <property type="entry name" value="UDP-Glycosyltransferase/glycogen phosphorylase"/>
    <property type="match status" value="1"/>
</dbReference>
<proteinExistence type="predicted"/>
<protein>
    <submittedName>
        <fullName evidence="3">Glycosyltransferase family 4 protein</fullName>
    </submittedName>
</protein>
<keyword evidence="4" id="KW-1185">Reference proteome</keyword>
<evidence type="ECO:0000313" key="3">
    <source>
        <dbReference type="EMBL" id="MFD2628115.1"/>
    </source>
</evidence>
<reference evidence="4" key="1">
    <citation type="journal article" date="2019" name="Int. J. Syst. Evol. Microbiol.">
        <title>The Global Catalogue of Microorganisms (GCM) 10K type strain sequencing project: providing services to taxonomists for standard genome sequencing and annotation.</title>
        <authorList>
            <consortium name="The Broad Institute Genomics Platform"/>
            <consortium name="The Broad Institute Genome Sequencing Center for Infectious Disease"/>
            <person name="Wu L."/>
            <person name="Ma J."/>
        </authorList>
    </citation>
    <scope>NUCLEOTIDE SEQUENCE [LARGE SCALE GENOMIC DNA]</scope>
    <source>
        <strain evidence="4">TISTR 1858</strain>
    </source>
</reference>
<evidence type="ECO:0000313" key="4">
    <source>
        <dbReference type="Proteomes" id="UP001597451"/>
    </source>
</evidence>
<dbReference type="Gene3D" id="3.40.50.2000">
    <property type="entry name" value="Glycogen Phosphorylase B"/>
    <property type="match status" value="2"/>
</dbReference>
<dbReference type="PANTHER" id="PTHR45947">
    <property type="entry name" value="SULFOQUINOVOSYL TRANSFERASE SQD2"/>
    <property type="match status" value="1"/>
</dbReference>
<organism evidence="3 4">
    <name type="scientific">Oceanobacillus kapialis</name>
    <dbReference type="NCBI Taxonomy" id="481353"/>
    <lineage>
        <taxon>Bacteria</taxon>
        <taxon>Bacillati</taxon>
        <taxon>Bacillota</taxon>
        <taxon>Bacilli</taxon>
        <taxon>Bacillales</taxon>
        <taxon>Bacillaceae</taxon>
        <taxon>Oceanobacillus</taxon>
    </lineage>
</organism>
<sequence length="399" mass="45363">MKILITTDVYAPVINGVVTSIMNLKRELEKLGHEVRVLTLSNEIKSYVEKDVTYISSLGVGKIYPGARVTISKKCKYLKELMEWRPDVIHSQCEFSTFRLAKHLAKSLHVPIIHTYHTVYEDYTHYFSPKQSWGKAMVAFFSKKVLKHATTVIAPTEKVSTLLQGYGVKRPIKVIPTGIDLSVYKQGNAMQARKDVRNQLNIPEKNRVLIFVGRLAKEKNLEEVLSNFSRVKLEDMSLLIVGDGPHRQALEEYARKLNIEDNVIFTGMVDPKELPPYYQAADIFVSASNSETQGLTYIEALASGLPALCRKDPCLTNVIEDGTNGGLFETFEEFERHLEKMLCDQEEYRYLSIHAKKKAYENYSSTAFAKSLESVYYDAIELFHPTENVVYVNNSGINQ</sequence>
<dbReference type="CDD" id="cd03817">
    <property type="entry name" value="GT4_UGDG-like"/>
    <property type="match status" value="1"/>
</dbReference>
<evidence type="ECO:0000259" key="1">
    <source>
        <dbReference type="Pfam" id="PF00534"/>
    </source>
</evidence>
<dbReference type="PANTHER" id="PTHR45947:SF3">
    <property type="entry name" value="SULFOQUINOVOSYL TRANSFERASE SQD2"/>
    <property type="match status" value="1"/>
</dbReference>
<gene>
    <name evidence="3" type="ORF">ACFSUN_04880</name>
</gene>
<name>A0ABW5PY90_9BACI</name>
<dbReference type="InterPro" id="IPR028098">
    <property type="entry name" value="Glyco_trans_4-like_N"/>
</dbReference>
<dbReference type="RefSeq" id="WP_379560802.1">
    <property type="nucleotide sequence ID" value="NZ_JBHUMX010000011.1"/>
</dbReference>
<dbReference type="Pfam" id="PF00534">
    <property type="entry name" value="Glycos_transf_1"/>
    <property type="match status" value="1"/>
</dbReference>
<feature type="domain" description="Glycosyl transferase family 1" evidence="1">
    <location>
        <begin position="194"/>
        <end position="357"/>
    </location>
</feature>
<accession>A0ABW5PY90</accession>
<comment type="caution">
    <text evidence="3">The sequence shown here is derived from an EMBL/GenBank/DDBJ whole genome shotgun (WGS) entry which is preliminary data.</text>
</comment>
<dbReference type="InterPro" id="IPR001296">
    <property type="entry name" value="Glyco_trans_1"/>
</dbReference>
<dbReference type="EMBL" id="JBHUMX010000011">
    <property type="protein sequence ID" value="MFD2628115.1"/>
    <property type="molecule type" value="Genomic_DNA"/>
</dbReference>